<evidence type="ECO:0000313" key="7">
    <source>
        <dbReference type="Proteomes" id="UP000502508"/>
    </source>
</evidence>
<keyword evidence="3" id="KW-0408">Iron</keyword>
<evidence type="ECO:0000256" key="4">
    <source>
        <dbReference type="ARBA" id="ARBA00023014"/>
    </source>
</evidence>
<dbReference type="InterPro" id="IPR023867">
    <property type="entry name" value="Sulphatase_maturase_rSAM"/>
</dbReference>
<protein>
    <recommendedName>
        <fullName evidence="5">Radical SAM core domain-containing protein</fullName>
    </recommendedName>
</protein>
<evidence type="ECO:0000256" key="3">
    <source>
        <dbReference type="ARBA" id="ARBA00023004"/>
    </source>
</evidence>
<dbReference type="CDD" id="cd01335">
    <property type="entry name" value="Radical_SAM"/>
    <property type="match status" value="1"/>
</dbReference>
<keyword evidence="7" id="KW-1185">Reference proteome</keyword>
<dbReference type="Gene3D" id="3.20.20.70">
    <property type="entry name" value="Aldolase class I"/>
    <property type="match status" value="1"/>
</dbReference>
<keyword evidence="4" id="KW-0411">Iron-sulfur</keyword>
<dbReference type="InterPro" id="IPR058240">
    <property type="entry name" value="rSAM_sf"/>
</dbReference>
<dbReference type="PANTHER" id="PTHR43273">
    <property type="entry name" value="ANAEROBIC SULFATASE-MATURATING ENZYME HOMOLOG ASLB-RELATED"/>
    <property type="match status" value="1"/>
</dbReference>
<dbReference type="NCBIfam" id="TIGR04269">
    <property type="entry name" value="SAM_SPASM_FxsB"/>
    <property type="match status" value="1"/>
</dbReference>
<dbReference type="InterPro" id="IPR007197">
    <property type="entry name" value="rSAM"/>
</dbReference>
<dbReference type="InterPro" id="IPR026335">
    <property type="entry name" value="rSAM_SPASM_FxsB"/>
</dbReference>
<keyword evidence="1" id="KW-0949">S-adenosyl-L-methionine</keyword>
<organism evidence="6 7">
    <name type="scientific">Phytohabitans flavus</name>
    <dbReference type="NCBI Taxonomy" id="1076124"/>
    <lineage>
        <taxon>Bacteria</taxon>
        <taxon>Bacillati</taxon>
        <taxon>Actinomycetota</taxon>
        <taxon>Actinomycetes</taxon>
        <taxon>Micromonosporales</taxon>
        <taxon>Micromonosporaceae</taxon>
    </lineage>
</organism>
<dbReference type="GO" id="GO:0046872">
    <property type="term" value="F:metal ion binding"/>
    <property type="evidence" value="ECO:0007669"/>
    <property type="project" value="UniProtKB-KW"/>
</dbReference>
<dbReference type="EMBL" id="AP022870">
    <property type="protein sequence ID" value="BCB82582.1"/>
    <property type="molecule type" value="Genomic_DNA"/>
</dbReference>
<gene>
    <name evidence="6" type="ORF">Pflav_089920</name>
</gene>
<dbReference type="AlphaFoldDB" id="A0A6F8Y8Z2"/>
<reference evidence="6 7" key="2">
    <citation type="submission" date="2020-03" db="EMBL/GenBank/DDBJ databases">
        <authorList>
            <person name="Ichikawa N."/>
            <person name="Kimura A."/>
            <person name="Kitahashi Y."/>
            <person name="Uohara A."/>
        </authorList>
    </citation>
    <scope>NUCLEOTIDE SEQUENCE [LARGE SCALE GENOMIC DNA]</scope>
    <source>
        <strain evidence="6 7">NBRC 107702</strain>
    </source>
</reference>
<keyword evidence="2" id="KW-0479">Metal-binding</keyword>
<dbReference type="InterPro" id="IPR013785">
    <property type="entry name" value="Aldolase_TIM"/>
</dbReference>
<evidence type="ECO:0000259" key="5">
    <source>
        <dbReference type="Pfam" id="PF04055"/>
    </source>
</evidence>
<dbReference type="GO" id="GO:0051536">
    <property type="term" value="F:iron-sulfur cluster binding"/>
    <property type="evidence" value="ECO:0007669"/>
    <property type="project" value="UniProtKB-KW"/>
</dbReference>
<dbReference type="Proteomes" id="UP000502508">
    <property type="component" value="Chromosome"/>
</dbReference>
<name>A0A6F8Y8Z2_9ACTN</name>
<dbReference type="Pfam" id="PF04055">
    <property type="entry name" value="Radical_SAM"/>
    <property type="match status" value="1"/>
</dbReference>
<dbReference type="PANTHER" id="PTHR43273:SF8">
    <property type="entry name" value="RADICAL SAM DOMAIN PROTEIN"/>
    <property type="match status" value="1"/>
</dbReference>
<dbReference type="SUPFAM" id="SSF102114">
    <property type="entry name" value="Radical SAM enzymes"/>
    <property type="match status" value="1"/>
</dbReference>
<evidence type="ECO:0000313" key="6">
    <source>
        <dbReference type="EMBL" id="BCB82582.1"/>
    </source>
</evidence>
<proteinExistence type="predicted"/>
<accession>A0A6F8Y8Z2</accession>
<dbReference type="GO" id="GO:0016491">
    <property type="term" value="F:oxidoreductase activity"/>
    <property type="evidence" value="ECO:0007669"/>
    <property type="project" value="InterPro"/>
</dbReference>
<sequence length="324" mass="35418">MPRFTVTLHGGEPLMAGAELIEYTVTTIAAAVPPETRVDFTIQTNGILLTADLLELFDRLGLRVGVSLDGGRVANDRHRRFSNGGGSYDKVREALTLIRQERFAHLFSGLLCVVDLRNDPLDVYRDLVAFAPPRIDFLLPHGNWTTPPPGKEPASPSTPYADWLIPIFDLWYAEPQTVDIRLFSSIMALLVGEPSRTEAVGLKRSAALVVETDGSIEQVDSLKTTAPDMAATGFDIDTHTFDQALAHPAIEAQYRGLSGLAPGCQRCPIVSVCGGGMYAHRYRDGDFLNPTVFCADQLKLIQHIRRRLFADLEALRGSTATTAG</sequence>
<evidence type="ECO:0000256" key="1">
    <source>
        <dbReference type="ARBA" id="ARBA00022691"/>
    </source>
</evidence>
<reference evidence="6 7" key="1">
    <citation type="submission" date="2020-03" db="EMBL/GenBank/DDBJ databases">
        <title>Whole genome shotgun sequence of Phytohabitans flavus NBRC 107702.</title>
        <authorList>
            <person name="Komaki H."/>
            <person name="Tamura T."/>
        </authorList>
    </citation>
    <scope>NUCLEOTIDE SEQUENCE [LARGE SCALE GENOMIC DNA]</scope>
    <source>
        <strain evidence="6 7">NBRC 107702</strain>
    </source>
</reference>
<evidence type="ECO:0000256" key="2">
    <source>
        <dbReference type="ARBA" id="ARBA00022723"/>
    </source>
</evidence>
<dbReference type="KEGG" id="pfla:Pflav_089920"/>
<feature type="domain" description="Radical SAM core" evidence="5">
    <location>
        <begin position="5"/>
        <end position="105"/>
    </location>
</feature>